<dbReference type="GO" id="GO:0003700">
    <property type="term" value="F:DNA-binding transcription factor activity"/>
    <property type="evidence" value="ECO:0007669"/>
    <property type="project" value="InterPro"/>
</dbReference>
<proteinExistence type="predicted"/>
<dbReference type="GO" id="GO:0005829">
    <property type="term" value="C:cytosol"/>
    <property type="evidence" value="ECO:0007669"/>
    <property type="project" value="TreeGrafter"/>
</dbReference>
<dbReference type="InterPro" id="IPR018060">
    <property type="entry name" value="HTH_AraC"/>
</dbReference>
<dbReference type="Gene3D" id="1.10.10.60">
    <property type="entry name" value="Homeodomain-like"/>
    <property type="match status" value="1"/>
</dbReference>
<dbReference type="InterPro" id="IPR009057">
    <property type="entry name" value="Homeodomain-like_sf"/>
</dbReference>
<dbReference type="SMART" id="SM00342">
    <property type="entry name" value="HTH_ARAC"/>
    <property type="match status" value="1"/>
</dbReference>
<evidence type="ECO:0000256" key="1">
    <source>
        <dbReference type="ARBA" id="ARBA00023015"/>
    </source>
</evidence>
<protein>
    <submittedName>
        <fullName evidence="5">HTH-type transcriptional regulator</fullName>
    </submittedName>
</protein>
<dbReference type="GO" id="GO:0000976">
    <property type="term" value="F:transcription cis-regulatory region binding"/>
    <property type="evidence" value="ECO:0007669"/>
    <property type="project" value="TreeGrafter"/>
</dbReference>
<reference evidence="5" key="1">
    <citation type="submission" date="2023-06" db="EMBL/GenBank/DDBJ databases">
        <title>Gordonia sp. nov. and Pseudochrobactrum sp. nov., two species isolated from the burying beetle Nicrophorus vespilloides.</title>
        <authorList>
            <person name="Poehlein A."/>
            <person name="Guzman J."/>
            <person name="Daniel R."/>
            <person name="Vilcinskas A."/>
        </authorList>
    </citation>
    <scope>NUCLEOTIDE SEQUENCE</scope>
    <source>
        <strain evidence="5">MP11Mi</strain>
    </source>
</reference>
<keyword evidence="1" id="KW-0805">Transcription regulation</keyword>
<dbReference type="InterPro" id="IPR032687">
    <property type="entry name" value="AraC-type_N"/>
</dbReference>
<dbReference type="SUPFAM" id="SSF46689">
    <property type="entry name" value="Homeodomain-like"/>
    <property type="match status" value="1"/>
</dbReference>
<organism evidence="5">
    <name type="scientific">Gordonia sp. MP11Mi</name>
    <dbReference type="NCBI Taxonomy" id="3022769"/>
    <lineage>
        <taxon>Bacteria</taxon>
        <taxon>Bacillati</taxon>
        <taxon>Actinomycetota</taxon>
        <taxon>Actinomycetes</taxon>
        <taxon>Mycobacteriales</taxon>
        <taxon>Gordoniaceae</taxon>
        <taxon>Gordonia</taxon>
    </lineage>
</organism>
<dbReference type="EMBL" id="CP128986">
    <property type="protein sequence ID" value="WOC13355.1"/>
    <property type="molecule type" value="Genomic_DNA"/>
</dbReference>
<sequence>MDWSIPRSSAGVLVSLGLARDAGLSDEQTLAGTGLNVDVVTSPDSEVQLRQELVVVGNLVDALGDRTGLGVRAGARYQLTTYGIFGFALISSPTLRSAVEVGLRYYDLTFAFSNIEPRDVGDRFELVFTAPDVPAALRRFVVERDLAAVRTIARDLVADPDRPLETRFAFGEPDDVEPYLDLFDARPVFGCDETLLRLPRDVIDEPLPRGDAQAAAFAQAQCRDLLRTRAARSGLAARVQDLLTIDPANPPTADEAARALTMSTRTLRHRLAGEGSSYRGLLQEMRTRLAEEMLVGARLTVTETAQRLGYVEVSSFSQAFRRWHGCGPAEYVRRRTGR</sequence>
<gene>
    <name evidence="5" type="ORF">MP11Mi_24560</name>
</gene>
<accession>A0AA97CY73</accession>
<dbReference type="PANTHER" id="PTHR47894:SF1">
    <property type="entry name" value="HTH-TYPE TRANSCRIPTIONAL REGULATOR VQSM"/>
    <property type="match status" value="1"/>
</dbReference>
<dbReference type="PANTHER" id="PTHR47894">
    <property type="entry name" value="HTH-TYPE TRANSCRIPTIONAL REGULATOR GADX"/>
    <property type="match status" value="1"/>
</dbReference>
<keyword evidence="2" id="KW-0238">DNA-binding</keyword>
<name>A0AA97CY73_9ACTN</name>
<keyword evidence="3" id="KW-0804">Transcription</keyword>
<evidence type="ECO:0000256" key="3">
    <source>
        <dbReference type="ARBA" id="ARBA00023163"/>
    </source>
</evidence>
<dbReference type="RefSeq" id="WP_420039182.1">
    <property type="nucleotide sequence ID" value="NZ_CP128986.1"/>
</dbReference>
<dbReference type="PROSITE" id="PS01124">
    <property type="entry name" value="HTH_ARAC_FAMILY_2"/>
    <property type="match status" value="1"/>
</dbReference>
<dbReference type="Pfam" id="PF12625">
    <property type="entry name" value="Arabinose_bd"/>
    <property type="match status" value="1"/>
</dbReference>
<dbReference type="Pfam" id="PF12833">
    <property type="entry name" value="HTH_18"/>
    <property type="match status" value="1"/>
</dbReference>
<evidence type="ECO:0000256" key="2">
    <source>
        <dbReference type="ARBA" id="ARBA00023125"/>
    </source>
</evidence>
<feature type="domain" description="HTH araC/xylS-type" evidence="4">
    <location>
        <begin position="237"/>
        <end position="334"/>
    </location>
</feature>
<evidence type="ECO:0000259" key="4">
    <source>
        <dbReference type="PROSITE" id="PS01124"/>
    </source>
</evidence>
<dbReference type="AlphaFoldDB" id="A0AA97CY73"/>
<evidence type="ECO:0000313" key="5">
    <source>
        <dbReference type="EMBL" id="WOC13355.1"/>
    </source>
</evidence>